<dbReference type="Proteomes" id="UP001209570">
    <property type="component" value="Unassembled WGS sequence"/>
</dbReference>
<dbReference type="AlphaFoldDB" id="A0AAD5LRX3"/>
<accession>A0AAD5LRX3</accession>
<dbReference type="InterPro" id="IPR048701">
    <property type="entry name" value="CIP2A_N"/>
</dbReference>
<dbReference type="EMBL" id="JAKCXM010000012">
    <property type="protein sequence ID" value="KAJ0408379.1"/>
    <property type="molecule type" value="Genomic_DNA"/>
</dbReference>
<sequence>MPRKSLGAPTAPWWRPPGALDASDSDALAASFSATLRSGGSSQLRVLQAVAALVAAPSAEALAALYALTRRATTQVVTLPSHHSALCLRLLDALAERVLALAGRPAAAPDAGSRRLVELQHALDLLYLFSRGAAIGYPSHALGKALQALVAGIVSASLSGACEHEGVLKLQLLVLAEVLKANAGVRIYVKEMNKIKELYRALTILLNSTEDAELLVFSMAILARLVLSDTLGAKLFSPKNVEQAIDLVFSVLDGSWADTPSGSDRLPDLLRHTPVLQCVSVDLLCDLAERSEILAALERAPKMNAAVRSMLAQVQLNGSAQQLLVATHYLVCVLSLGHQFRKTVVQQLAAGDVLPRMLQAALHPSKLLGIAVTELLLKILSDDLRPLRALLDTAAASQQLSASVAGLIRVLNDAATAVEQSGSVDELVASEEYLLGVQAAQLLARLCEFPALRAVCVESLSLNQSASIIQLEATHVNAVDPQQLMSYQPRLSIHVVMLLSRLLAAPTLDDKNKRTLHQFLQSAEVATVLGAAFFNRQDKHLVVDTLLLFHQFLSEASNKRFLALSLAEGVVGVGHRLNEATEALQTTIATLESSVDAQQRSAEKLHAELQQAVRLQDEARAKHEQELQAAKAQAMEQLRQKDDAIAKTSEQLEAQVRELNAQCESMAQLMNKKISALQHREHLLQDTRAKRAALEDENNELKRKVQVLELRLEEVAQSHSVTAEEARIREREMQTLQEEMTALSGEYTAQREELESAREAVKSLERDVHDGAQTQENTFKELVLVSKAHKALADEKDALAKEMDAMRDELSSLESLNITIQSRLQEKKEYAEQLERKMKRLEDSTAIGQHALEDEREKRRALARDLEELRKAHRKLESDIAMAELRAAESRLELEAKDEHIRKCEDEIRGLSVEVNKHAKLQALIHQLSSGGDPASLAASAFLARDS</sequence>
<dbReference type="InterPro" id="IPR042510">
    <property type="entry name" value="CIP2A"/>
</dbReference>
<proteinExistence type="predicted"/>
<dbReference type="Pfam" id="PF21044">
    <property type="entry name" value="CIP2A_N"/>
    <property type="match status" value="1"/>
</dbReference>
<feature type="coiled-coil region" evidence="1">
    <location>
        <begin position="588"/>
        <end position="907"/>
    </location>
</feature>
<name>A0AAD5LRX3_PYTIN</name>
<evidence type="ECO:0000259" key="2">
    <source>
        <dbReference type="Pfam" id="PF21044"/>
    </source>
</evidence>
<dbReference type="PANTHER" id="PTHR23161">
    <property type="entry name" value="PROTEIN CIP2A"/>
    <property type="match status" value="1"/>
</dbReference>
<protein>
    <recommendedName>
        <fullName evidence="2">CIP2A N-terminal domain-containing protein</fullName>
    </recommendedName>
</protein>
<organism evidence="3 4">
    <name type="scientific">Pythium insidiosum</name>
    <name type="common">Pythiosis disease agent</name>
    <dbReference type="NCBI Taxonomy" id="114742"/>
    <lineage>
        <taxon>Eukaryota</taxon>
        <taxon>Sar</taxon>
        <taxon>Stramenopiles</taxon>
        <taxon>Oomycota</taxon>
        <taxon>Peronosporomycetes</taxon>
        <taxon>Pythiales</taxon>
        <taxon>Pythiaceae</taxon>
        <taxon>Pythium</taxon>
    </lineage>
</organism>
<dbReference type="Gene3D" id="1.10.287.1490">
    <property type="match status" value="1"/>
</dbReference>
<keyword evidence="1" id="KW-0175">Coiled coil</keyword>
<reference evidence="3" key="1">
    <citation type="submission" date="2021-12" db="EMBL/GenBank/DDBJ databases">
        <title>Prjna785345.</title>
        <authorList>
            <person name="Rujirawat T."/>
            <person name="Krajaejun T."/>
        </authorList>
    </citation>
    <scope>NUCLEOTIDE SEQUENCE</scope>
    <source>
        <strain evidence="3">Pi057C3</strain>
    </source>
</reference>
<comment type="caution">
    <text evidence="3">The sequence shown here is derived from an EMBL/GenBank/DDBJ whole genome shotgun (WGS) entry which is preliminary data.</text>
</comment>
<evidence type="ECO:0000256" key="1">
    <source>
        <dbReference type="SAM" id="Coils"/>
    </source>
</evidence>
<evidence type="ECO:0000313" key="3">
    <source>
        <dbReference type="EMBL" id="KAJ0408379.1"/>
    </source>
</evidence>
<feature type="domain" description="CIP2A N-terminal" evidence="2">
    <location>
        <begin position="167"/>
        <end position="254"/>
    </location>
</feature>
<evidence type="ECO:0000313" key="4">
    <source>
        <dbReference type="Proteomes" id="UP001209570"/>
    </source>
</evidence>
<dbReference type="PANTHER" id="PTHR23161:SF2">
    <property type="entry name" value="PROTEIN CIP2A"/>
    <property type="match status" value="1"/>
</dbReference>
<keyword evidence="4" id="KW-1185">Reference proteome</keyword>
<gene>
    <name evidence="3" type="ORF">P43SY_003105</name>
</gene>